<dbReference type="InterPro" id="IPR029149">
    <property type="entry name" value="Creatin/AminoP/Spt16_N"/>
</dbReference>
<evidence type="ECO:0000256" key="2">
    <source>
        <dbReference type="ARBA" id="ARBA00001936"/>
    </source>
</evidence>
<dbReference type="SMART" id="SM01011">
    <property type="entry name" value="AMP_N"/>
    <property type="match status" value="1"/>
</dbReference>
<dbReference type="InterPro" id="IPR052433">
    <property type="entry name" value="X-Pro_dipept-like"/>
</dbReference>
<dbReference type="GeneID" id="87882586"/>
<dbReference type="InterPro" id="IPR007865">
    <property type="entry name" value="Aminopep_P_N"/>
</dbReference>
<evidence type="ECO:0000256" key="10">
    <source>
        <dbReference type="ARBA" id="ARBA00023049"/>
    </source>
</evidence>
<evidence type="ECO:0000313" key="17">
    <source>
        <dbReference type="Proteomes" id="UP001273166"/>
    </source>
</evidence>
<dbReference type="InterPro" id="IPR001131">
    <property type="entry name" value="Peptidase_M24B_aminopep-P_CS"/>
</dbReference>
<dbReference type="PANTHER" id="PTHR43226:SF3">
    <property type="entry name" value="XAA-PRO AMINOPEPTIDASE AN0832-RELATED"/>
    <property type="match status" value="1"/>
</dbReference>
<proteinExistence type="inferred from homology"/>
<name>A0AAJ0LYC1_9PEZI</name>
<keyword evidence="8 14" id="KW-0479">Metal-binding</keyword>
<evidence type="ECO:0000256" key="4">
    <source>
        <dbReference type="ARBA" id="ARBA00008766"/>
    </source>
</evidence>
<dbReference type="AlphaFoldDB" id="A0AAJ0LYC1"/>
<protein>
    <recommendedName>
        <fullName evidence="5">Xaa-Pro aminopeptidase</fullName>
        <ecNumber evidence="5">3.4.11.9</ecNumber>
    </recommendedName>
    <alternativeName>
        <fullName evidence="12">Aminoacylproline aminopeptidase</fullName>
    </alternativeName>
    <alternativeName>
        <fullName evidence="13">Prolidase</fullName>
    </alternativeName>
</protein>
<gene>
    <name evidence="16" type="ORF">B0T15DRAFT_295314</name>
</gene>
<comment type="function">
    <text evidence="3">Catalyzes the removal of a penultimate prolyl residue from the N-termini of peptides.</text>
</comment>
<keyword evidence="7" id="KW-0645">Protease</keyword>
<keyword evidence="6" id="KW-0031">Aminopeptidase</keyword>
<feature type="domain" description="Aminopeptidase P N-terminal" evidence="15">
    <location>
        <begin position="48"/>
        <end position="178"/>
    </location>
</feature>
<sequence length="530" mass="59175">MEVDHDLVVIDEFDALSIEVKPLRQSTTEETPRPCSQTSSLNQEFAKFPAKTHARKVAKELGVTDGMIYLAGQKEQLYEDSDIGPAFRQRRHFYYITGADFPGCAVTYDIGRDYLILWIPWTDPRTVLWYGRTPTREQCLASSDVDDVRYISALKETLCASLSPESTLYVLREDQALPLGHCRKTVHLSPTKLAPAIERARVIKTDYEIAMIRRANAVSSAAHKLVLRRLKHINNECGIESVFLGCCIFQGAKSQAYPVIAASGINGSTLHYKDNNQPLKGRQLVVLDAAAEWKCYASDITRTFPISGTFSPEAAAIYKIVEAMQSECIRGVRPGVKFYKLHLTACAIAVDRLINLGILHGGSADEIMRRGTVAAFFPHGLGHHVGLEVHDVSGRDRLLFSAPLVSENTFKNGGKLSPKRGWVSADMLALLYHGDTEKSAYEQTGRQSLEPNMVVTIEPGIYFCREYIQGRFLNDPTHAKYINTSVLERYWDVGGVRIEDDILVTKDGYENLTSAPKGEEMLRIIREARG</sequence>
<keyword evidence="11" id="KW-0464">Manganese</keyword>
<comment type="caution">
    <text evidence="16">The sequence shown here is derived from an EMBL/GenBank/DDBJ whole genome shotgun (WGS) entry which is preliminary data.</text>
</comment>
<dbReference type="SUPFAM" id="SSF53092">
    <property type="entry name" value="Creatinase/prolidase N-terminal domain"/>
    <property type="match status" value="1"/>
</dbReference>
<dbReference type="InterPro" id="IPR000994">
    <property type="entry name" value="Pept_M24"/>
</dbReference>
<evidence type="ECO:0000313" key="16">
    <source>
        <dbReference type="EMBL" id="KAK3302179.1"/>
    </source>
</evidence>
<accession>A0AAJ0LYC1</accession>
<evidence type="ECO:0000256" key="11">
    <source>
        <dbReference type="ARBA" id="ARBA00023211"/>
    </source>
</evidence>
<reference evidence="16" key="1">
    <citation type="journal article" date="2023" name="Mol. Phylogenet. Evol.">
        <title>Genome-scale phylogeny and comparative genomics of the fungal order Sordariales.</title>
        <authorList>
            <person name="Hensen N."/>
            <person name="Bonometti L."/>
            <person name="Westerberg I."/>
            <person name="Brannstrom I.O."/>
            <person name="Guillou S."/>
            <person name="Cros-Aarteil S."/>
            <person name="Calhoun S."/>
            <person name="Haridas S."/>
            <person name="Kuo A."/>
            <person name="Mondo S."/>
            <person name="Pangilinan J."/>
            <person name="Riley R."/>
            <person name="LaButti K."/>
            <person name="Andreopoulos B."/>
            <person name="Lipzen A."/>
            <person name="Chen C."/>
            <person name="Yan M."/>
            <person name="Daum C."/>
            <person name="Ng V."/>
            <person name="Clum A."/>
            <person name="Steindorff A."/>
            <person name="Ohm R.A."/>
            <person name="Martin F."/>
            <person name="Silar P."/>
            <person name="Natvig D.O."/>
            <person name="Lalanne C."/>
            <person name="Gautier V."/>
            <person name="Ament-Velasquez S.L."/>
            <person name="Kruys A."/>
            <person name="Hutchinson M.I."/>
            <person name="Powell A.J."/>
            <person name="Barry K."/>
            <person name="Miller A.N."/>
            <person name="Grigoriev I.V."/>
            <person name="Debuchy R."/>
            <person name="Gladieux P."/>
            <person name="Hiltunen Thoren M."/>
            <person name="Johannesson H."/>
        </authorList>
    </citation>
    <scope>NUCLEOTIDE SEQUENCE</scope>
    <source>
        <strain evidence="16">CBS 333.67</strain>
    </source>
</reference>
<dbReference type="GO" id="GO:0006508">
    <property type="term" value="P:proteolysis"/>
    <property type="evidence" value="ECO:0007669"/>
    <property type="project" value="UniProtKB-KW"/>
</dbReference>
<dbReference type="SUPFAM" id="SSF55920">
    <property type="entry name" value="Creatinase/aminopeptidase"/>
    <property type="match status" value="1"/>
</dbReference>
<dbReference type="PANTHER" id="PTHR43226">
    <property type="entry name" value="XAA-PRO AMINOPEPTIDASE 3"/>
    <property type="match status" value="1"/>
</dbReference>
<evidence type="ECO:0000256" key="3">
    <source>
        <dbReference type="ARBA" id="ARBA00002443"/>
    </source>
</evidence>
<dbReference type="PROSITE" id="PS00491">
    <property type="entry name" value="PROLINE_PEPTIDASE"/>
    <property type="match status" value="1"/>
</dbReference>
<dbReference type="Gene3D" id="3.40.350.10">
    <property type="entry name" value="Creatinase/prolidase N-terminal domain"/>
    <property type="match status" value="1"/>
</dbReference>
<dbReference type="GO" id="GO:0070006">
    <property type="term" value="F:metalloaminopeptidase activity"/>
    <property type="evidence" value="ECO:0007669"/>
    <property type="project" value="InterPro"/>
</dbReference>
<comment type="similarity">
    <text evidence="4 14">Belongs to the peptidase M24B family.</text>
</comment>
<reference evidence="16" key="2">
    <citation type="submission" date="2023-06" db="EMBL/GenBank/DDBJ databases">
        <authorList>
            <consortium name="Lawrence Berkeley National Laboratory"/>
            <person name="Mondo S.J."/>
            <person name="Hensen N."/>
            <person name="Bonometti L."/>
            <person name="Westerberg I."/>
            <person name="Brannstrom I.O."/>
            <person name="Guillou S."/>
            <person name="Cros-Aarteil S."/>
            <person name="Calhoun S."/>
            <person name="Haridas S."/>
            <person name="Kuo A."/>
            <person name="Pangilinan J."/>
            <person name="Riley R."/>
            <person name="Labutti K."/>
            <person name="Andreopoulos B."/>
            <person name="Lipzen A."/>
            <person name="Chen C."/>
            <person name="Yanf M."/>
            <person name="Daum C."/>
            <person name="Ng V."/>
            <person name="Clum A."/>
            <person name="Steindorff A."/>
            <person name="Ohm R."/>
            <person name="Martin F."/>
            <person name="Silar P."/>
            <person name="Natvig D."/>
            <person name="Lalanne C."/>
            <person name="Gautier V."/>
            <person name="Ament-Velasquez S.L."/>
            <person name="Kruys A."/>
            <person name="Hutchinson M.I."/>
            <person name="Powell A.J."/>
            <person name="Barry K."/>
            <person name="Miller A.N."/>
            <person name="Grigoriev I.V."/>
            <person name="Debuchy R."/>
            <person name="Gladieux P."/>
            <person name="Thoren M.H."/>
            <person name="Johannesson H."/>
        </authorList>
    </citation>
    <scope>NUCLEOTIDE SEQUENCE</scope>
    <source>
        <strain evidence="16">CBS 333.67</strain>
    </source>
</reference>
<evidence type="ECO:0000256" key="9">
    <source>
        <dbReference type="ARBA" id="ARBA00022801"/>
    </source>
</evidence>
<evidence type="ECO:0000256" key="6">
    <source>
        <dbReference type="ARBA" id="ARBA00022438"/>
    </source>
</evidence>
<comment type="catalytic activity">
    <reaction evidence="1">
        <text>Release of any N-terminal amino acid, including proline, that is linked to proline, even from a dipeptide or tripeptide.</text>
        <dbReference type="EC" id="3.4.11.9"/>
    </reaction>
</comment>
<evidence type="ECO:0000256" key="12">
    <source>
        <dbReference type="ARBA" id="ARBA00030849"/>
    </source>
</evidence>
<evidence type="ECO:0000256" key="5">
    <source>
        <dbReference type="ARBA" id="ARBA00012574"/>
    </source>
</evidence>
<evidence type="ECO:0000256" key="7">
    <source>
        <dbReference type="ARBA" id="ARBA00022670"/>
    </source>
</evidence>
<dbReference type="Gene3D" id="3.90.230.10">
    <property type="entry name" value="Creatinase/methionine aminopeptidase superfamily"/>
    <property type="match status" value="1"/>
</dbReference>
<evidence type="ECO:0000256" key="13">
    <source>
        <dbReference type="ARBA" id="ARBA00032413"/>
    </source>
</evidence>
<dbReference type="EC" id="3.4.11.9" evidence="5"/>
<organism evidence="16 17">
    <name type="scientific">Chaetomium strumarium</name>
    <dbReference type="NCBI Taxonomy" id="1170767"/>
    <lineage>
        <taxon>Eukaryota</taxon>
        <taxon>Fungi</taxon>
        <taxon>Dikarya</taxon>
        <taxon>Ascomycota</taxon>
        <taxon>Pezizomycotina</taxon>
        <taxon>Sordariomycetes</taxon>
        <taxon>Sordariomycetidae</taxon>
        <taxon>Sordariales</taxon>
        <taxon>Chaetomiaceae</taxon>
        <taxon>Chaetomium</taxon>
    </lineage>
</organism>
<dbReference type="EMBL" id="JAUDZG010000007">
    <property type="protein sequence ID" value="KAK3302179.1"/>
    <property type="molecule type" value="Genomic_DNA"/>
</dbReference>
<dbReference type="GO" id="GO:0030145">
    <property type="term" value="F:manganese ion binding"/>
    <property type="evidence" value="ECO:0007669"/>
    <property type="project" value="InterPro"/>
</dbReference>
<evidence type="ECO:0000256" key="8">
    <source>
        <dbReference type="ARBA" id="ARBA00022723"/>
    </source>
</evidence>
<dbReference type="CDD" id="cd01087">
    <property type="entry name" value="Prolidase"/>
    <property type="match status" value="1"/>
</dbReference>
<dbReference type="Pfam" id="PF00557">
    <property type="entry name" value="Peptidase_M24"/>
    <property type="match status" value="1"/>
</dbReference>
<evidence type="ECO:0000259" key="15">
    <source>
        <dbReference type="SMART" id="SM01011"/>
    </source>
</evidence>
<dbReference type="Pfam" id="PF05195">
    <property type="entry name" value="AMP_N"/>
    <property type="match status" value="1"/>
</dbReference>
<evidence type="ECO:0000256" key="1">
    <source>
        <dbReference type="ARBA" id="ARBA00001424"/>
    </source>
</evidence>
<dbReference type="RefSeq" id="XP_062717959.1">
    <property type="nucleotide sequence ID" value="XM_062863757.1"/>
</dbReference>
<keyword evidence="10" id="KW-0482">Metalloprotease</keyword>
<keyword evidence="17" id="KW-1185">Reference proteome</keyword>
<comment type="cofactor">
    <cofactor evidence="2">
        <name>Mn(2+)</name>
        <dbReference type="ChEBI" id="CHEBI:29035"/>
    </cofactor>
</comment>
<dbReference type="InterPro" id="IPR036005">
    <property type="entry name" value="Creatinase/aminopeptidase-like"/>
</dbReference>
<dbReference type="Proteomes" id="UP001273166">
    <property type="component" value="Unassembled WGS sequence"/>
</dbReference>
<keyword evidence="9" id="KW-0378">Hydrolase</keyword>
<evidence type="ECO:0000256" key="14">
    <source>
        <dbReference type="RuleBase" id="RU000590"/>
    </source>
</evidence>